<accession>A0A392W7E5</accession>
<comment type="caution">
    <text evidence="1">The sequence shown here is derived from an EMBL/GenBank/DDBJ whole genome shotgun (WGS) entry which is preliminary data.</text>
</comment>
<sequence length="58" mass="6702">MELKGEAGELSLEEIKGWKEDCELLWLLLKSRDSLEFQKAKAKWLKEGDANTSFFHAC</sequence>
<keyword evidence="2" id="KW-1185">Reference proteome</keyword>
<name>A0A392W7E5_9FABA</name>
<evidence type="ECO:0000313" key="1">
    <source>
        <dbReference type="EMBL" id="MCI94815.1"/>
    </source>
</evidence>
<feature type="non-terminal residue" evidence="1">
    <location>
        <position position="58"/>
    </location>
</feature>
<proteinExistence type="predicted"/>
<dbReference type="EMBL" id="LXQA011367248">
    <property type="protein sequence ID" value="MCI94815.1"/>
    <property type="molecule type" value="Genomic_DNA"/>
</dbReference>
<evidence type="ECO:0000313" key="2">
    <source>
        <dbReference type="Proteomes" id="UP000265520"/>
    </source>
</evidence>
<organism evidence="1 2">
    <name type="scientific">Trifolium medium</name>
    <dbReference type="NCBI Taxonomy" id="97028"/>
    <lineage>
        <taxon>Eukaryota</taxon>
        <taxon>Viridiplantae</taxon>
        <taxon>Streptophyta</taxon>
        <taxon>Embryophyta</taxon>
        <taxon>Tracheophyta</taxon>
        <taxon>Spermatophyta</taxon>
        <taxon>Magnoliopsida</taxon>
        <taxon>eudicotyledons</taxon>
        <taxon>Gunneridae</taxon>
        <taxon>Pentapetalae</taxon>
        <taxon>rosids</taxon>
        <taxon>fabids</taxon>
        <taxon>Fabales</taxon>
        <taxon>Fabaceae</taxon>
        <taxon>Papilionoideae</taxon>
        <taxon>50 kb inversion clade</taxon>
        <taxon>NPAAA clade</taxon>
        <taxon>Hologalegina</taxon>
        <taxon>IRL clade</taxon>
        <taxon>Trifolieae</taxon>
        <taxon>Trifolium</taxon>
    </lineage>
</organism>
<reference evidence="1 2" key="1">
    <citation type="journal article" date="2018" name="Front. Plant Sci.">
        <title>Red Clover (Trifolium pratense) and Zigzag Clover (T. medium) - A Picture of Genomic Similarities and Differences.</title>
        <authorList>
            <person name="Dluhosova J."/>
            <person name="Istvanek J."/>
            <person name="Nedelnik J."/>
            <person name="Repkova J."/>
        </authorList>
    </citation>
    <scope>NUCLEOTIDE SEQUENCE [LARGE SCALE GENOMIC DNA]</scope>
    <source>
        <strain evidence="2">cv. 10/8</strain>
        <tissue evidence="1">Leaf</tissue>
    </source>
</reference>
<dbReference type="Proteomes" id="UP000265520">
    <property type="component" value="Unassembled WGS sequence"/>
</dbReference>
<dbReference type="AlphaFoldDB" id="A0A392W7E5"/>
<protein>
    <submittedName>
        <fullName evidence="1">Uncharacterized protein</fullName>
    </submittedName>
</protein>